<dbReference type="EMBL" id="AMWG01000095">
    <property type="protein sequence ID" value="ELP32669.1"/>
    <property type="molecule type" value="Genomic_DNA"/>
</dbReference>
<gene>
    <name evidence="1" type="ORF">RBSWK_03424</name>
</gene>
<dbReference type="AlphaFoldDB" id="L7CEI9"/>
<organism evidence="1 2">
    <name type="scientific">Rhodopirellula baltica SWK14</name>
    <dbReference type="NCBI Taxonomy" id="993516"/>
    <lineage>
        <taxon>Bacteria</taxon>
        <taxon>Pseudomonadati</taxon>
        <taxon>Planctomycetota</taxon>
        <taxon>Planctomycetia</taxon>
        <taxon>Pirellulales</taxon>
        <taxon>Pirellulaceae</taxon>
        <taxon>Rhodopirellula</taxon>
    </lineage>
</organism>
<dbReference type="Proteomes" id="UP000010959">
    <property type="component" value="Unassembled WGS sequence"/>
</dbReference>
<protein>
    <submittedName>
        <fullName evidence="1">Uncharacterized protein</fullName>
    </submittedName>
</protein>
<name>L7CEI9_RHOBT</name>
<evidence type="ECO:0000313" key="2">
    <source>
        <dbReference type="Proteomes" id="UP000010959"/>
    </source>
</evidence>
<evidence type="ECO:0000313" key="1">
    <source>
        <dbReference type="EMBL" id="ELP32669.1"/>
    </source>
</evidence>
<proteinExistence type="predicted"/>
<comment type="caution">
    <text evidence="1">The sequence shown here is derived from an EMBL/GenBank/DDBJ whole genome shotgun (WGS) entry which is preliminary data.</text>
</comment>
<accession>L7CEI9</accession>
<reference evidence="1 2" key="1">
    <citation type="journal article" date="2013" name="Mar. Genomics">
        <title>Expression of sulfatases in Rhodopirellula baltica and the diversity of sulfatases in the genus Rhodopirellula.</title>
        <authorList>
            <person name="Wegner C.E."/>
            <person name="Richter-Heitmann T."/>
            <person name="Klindworth A."/>
            <person name="Klockow C."/>
            <person name="Richter M."/>
            <person name="Achstetter T."/>
            <person name="Glockner F.O."/>
            <person name="Harder J."/>
        </authorList>
    </citation>
    <scope>NUCLEOTIDE SEQUENCE [LARGE SCALE GENOMIC DNA]</scope>
    <source>
        <strain evidence="1 2">SWK14</strain>
    </source>
</reference>
<sequence length="83" mass="9122">MSNRLLTTFISIFTLKYLDVATQTDHSTQQNATNELACPRTGEHPHPTLATSLKTACLLSTEHLLADLKESQPTARMLQGGLK</sequence>